<keyword evidence="1" id="KW-1133">Transmembrane helix</keyword>
<feature type="transmembrane region" description="Helical" evidence="1">
    <location>
        <begin position="436"/>
        <end position="460"/>
    </location>
</feature>
<dbReference type="EMBL" id="CP016076">
    <property type="protein sequence ID" value="APU15410.1"/>
    <property type="molecule type" value="Genomic_DNA"/>
</dbReference>
<dbReference type="AlphaFoldDB" id="A0AAC9PSU9"/>
<dbReference type="RefSeq" id="WP_075741142.1">
    <property type="nucleotide sequence ID" value="NZ_CP016076.1"/>
</dbReference>
<evidence type="ECO:0000313" key="2">
    <source>
        <dbReference type="EMBL" id="APU15410.1"/>
    </source>
</evidence>
<dbReference type="KEGG" id="acad:UA74_16900"/>
<evidence type="ECO:0000256" key="1">
    <source>
        <dbReference type="SAM" id="Phobius"/>
    </source>
</evidence>
<evidence type="ECO:0000313" key="3">
    <source>
        <dbReference type="Proteomes" id="UP000185511"/>
    </source>
</evidence>
<feature type="transmembrane region" description="Helical" evidence="1">
    <location>
        <begin position="301"/>
        <end position="324"/>
    </location>
</feature>
<feature type="transmembrane region" description="Helical" evidence="1">
    <location>
        <begin position="153"/>
        <end position="173"/>
    </location>
</feature>
<accession>A0AAC9PSU9</accession>
<feature type="transmembrane region" description="Helical" evidence="1">
    <location>
        <begin position="467"/>
        <end position="487"/>
    </location>
</feature>
<keyword evidence="1" id="KW-0472">Membrane</keyword>
<feature type="transmembrane region" description="Helical" evidence="1">
    <location>
        <begin position="20"/>
        <end position="41"/>
    </location>
</feature>
<dbReference type="Proteomes" id="UP000185511">
    <property type="component" value="Chromosome"/>
</dbReference>
<keyword evidence="1" id="KW-0812">Transmembrane</keyword>
<organism evidence="2 3">
    <name type="scientific">Actinoalloteichus fjordicus</name>
    <dbReference type="NCBI Taxonomy" id="1612552"/>
    <lineage>
        <taxon>Bacteria</taxon>
        <taxon>Bacillati</taxon>
        <taxon>Actinomycetota</taxon>
        <taxon>Actinomycetes</taxon>
        <taxon>Pseudonocardiales</taxon>
        <taxon>Pseudonocardiaceae</taxon>
        <taxon>Actinoalloteichus</taxon>
    </lineage>
</organism>
<feature type="transmembrane region" description="Helical" evidence="1">
    <location>
        <begin position="350"/>
        <end position="371"/>
    </location>
</feature>
<feature type="transmembrane region" description="Helical" evidence="1">
    <location>
        <begin position="78"/>
        <end position="99"/>
    </location>
</feature>
<name>A0AAC9PSU9_9PSEU</name>
<feature type="transmembrane region" description="Helical" evidence="1">
    <location>
        <begin position="395"/>
        <end position="416"/>
    </location>
</feature>
<feature type="transmembrane region" description="Helical" evidence="1">
    <location>
        <begin position="512"/>
        <end position="531"/>
    </location>
</feature>
<feature type="transmembrane region" description="Helical" evidence="1">
    <location>
        <begin position="185"/>
        <end position="204"/>
    </location>
</feature>
<reference evidence="3" key="1">
    <citation type="submission" date="2016-06" db="EMBL/GenBank/DDBJ databases">
        <title>Complete genome sequence of Actinoalloteichus fjordicus DSM 46855 (=ADI127-17), type strain of the new species Actinoalloteichus fjordicus.</title>
        <authorList>
            <person name="Ruckert C."/>
            <person name="Nouioui I."/>
            <person name="Willmese J."/>
            <person name="van Wezel G."/>
            <person name="Klenk H.-P."/>
            <person name="Kalinowski J."/>
            <person name="Zotchev S.B."/>
        </authorList>
    </citation>
    <scope>NUCLEOTIDE SEQUENCE [LARGE SCALE GENOMIC DNA]</scope>
    <source>
        <strain evidence="3">ADI127-7</strain>
    </source>
</reference>
<protein>
    <submittedName>
        <fullName evidence="2">Exporter of polyketide antibiotics</fullName>
    </submittedName>
</protein>
<proteinExistence type="predicted"/>
<keyword evidence="3" id="KW-1185">Reference proteome</keyword>
<gene>
    <name evidence="2" type="ORF">UA74_16900</name>
</gene>
<feature type="transmembrane region" description="Helical" evidence="1">
    <location>
        <begin position="120"/>
        <end position="147"/>
    </location>
</feature>
<sequence length="538" mass="55105">MTGSFALTLVALRRDRGQLLLWALGLLVAALICAVNIAGGFGEESQRLAALAVAVDSPALLIGRGLPMGTSEGAFLFYTYGVVFATVFALFATVFAVRHGRTEEEDGTRELMRAAVTGRLANVIAVFAAGAIATAGLAAAMVVGLVVGGGDPVGSVWAGLTCTLVGVVFLAAGTLCSQFAPTSRGAIGLGTALILLFFVLRVVADVAADIDALTFVGTPVVLGWLSPFSLAGIADPYGSVDPRPLLLLACAATLGAAGAVAVERGREFGASLLPARPGPVHAAPSLRTPLRLTLRLHRGTLLAMMCAGAGVGAFAAVLTVFAVAGDEQNDAVGQTIRELVGRDGPLYDLLLSYVMVLVGECAAIAGALVILRARREEAAGNVELVRGTAAGPGRWFSSVLAVGAGSILLVLTTAWLGATTVYVAQGRNAEAIWQVLAATVAQLPATALYLGVIAITFAVVPRLTSGIAWTILVLGVVLAELGGRLGLPDWAIAISPFVHTPLVTTADPDWSGAVWMTVVAVVTIALAVVAYRRRDLSP</sequence>